<dbReference type="EMBL" id="CP073708">
    <property type="protein sequence ID" value="QUO43086.1"/>
    <property type="molecule type" value="Genomic_DNA"/>
</dbReference>
<protein>
    <submittedName>
        <fullName evidence="1">Uncharacterized protein</fullName>
    </submittedName>
</protein>
<dbReference type="EMBL" id="CP066308">
    <property type="protein sequence ID" value="QQE76058.1"/>
    <property type="molecule type" value="Genomic_DNA"/>
</dbReference>
<gene>
    <name evidence="1" type="ORF">JD108_09435</name>
    <name evidence="2" type="ORF">KDJ56_09130</name>
</gene>
<evidence type="ECO:0000313" key="1">
    <source>
        <dbReference type="EMBL" id="QQE76058.1"/>
    </source>
</evidence>
<dbReference type="Proteomes" id="UP000595847">
    <property type="component" value="Chromosome"/>
</dbReference>
<proteinExistence type="predicted"/>
<reference evidence="1 3" key="1">
    <citation type="submission" date="2020-12" db="EMBL/GenBank/DDBJ databases">
        <title>strain FJAT-54423T represents a novel species of the genus Brevibacillus.</title>
        <authorList>
            <person name="Tang R."/>
        </authorList>
    </citation>
    <scope>NUCLEOTIDE SEQUENCE [LARGE SCALE GENOMIC DNA]</scope>
    <source>
        <strain evidence="1 3">FJAT-54423</strain>
    </source>
</reference>
<sequence>MSEGLLDAYLDRDVFVYFSPAMVSAGYPSYEEGLLYDYSEEGILLQKPDKTIAYIPTASIRMVTIQPKQGFWSRLTRSS</sequence>
<organism evidence="1 3">
    <name type="scientific">Brevibacillus composti</name>
    <dbReference type="NCBI Taxonomy" id="2796470"/>
    <lineage>
        <taxon>Bacteria</taxon>
        <taxon>Bacillati</taxon>
        <taxon>Bacillota</taxon>
        <taxon>Bacilli</taxon>
        <taxon>Bacillales</taxon>
        <taxon>Paenibacillaceae</taxon>
        <taxon>Brevibacillus</taxon>
    </lineage>
</organism>
<reference evidence="2" key="2">
    <citation type="submission" date="2021-04" db="EMBL/GenBank/DDBJ databases">
        <title>Brevibacillus composti FJAT-54423, complete genome.</title>
        <authorList>
            <person name="Tang R."/>
        </authorList>
    </citation>
    <scope>NUCLEOTIDE SEQUENCE</scope>
    <source>
        <strain evidence="2">FJAT-54424</strain>
    </source>
</reference>
<evidence type="ECO:0000313" key="2">
    <source>
        <dbReference type="EMBL" id="QUO43086.1"/>
    </source>
</evidence>
<keyword evidence="4" id="KW-1185">Reference proteome</keyword>
<dbReference type="KEGG" id="bcop:JD108_09435"/>
<name>A0A7T5ENY4_9BACL</name>
<dbReference type="Proteomes" id="UP000677234">
    <property type="component" value="Chromosome"/>
</dbReference>
<evidence type="ECO:0000313" key="3">
    <source>
        <dbReference type="Proteomes" id="UP000595847"/>
    </source>
</evidence>
<dbReference type="AlphaFoldDB" id="A0A7T5ENY4"/>
<dbReference type="RefSeq" id="WP_198829567.1">
    <property type="nucleotide sequence ID" value="NZ_CP066308.1"/>
</dbReference>
<accession>A0A7T5ENY4</accession>
<evidence type="ECO:0000313" key="4">
    <source>
        <dbReference type="Proteomes" id="UP000677234"/>
    </source>
</evidence>